<keyword evidence="2" id="KW-1185">Reference proteome</keyword>
<dbReference type="RefSeq" id="XP_001427357.1">
    <property type="nucleotide sequence ID" value="XM_001427320.1"/>
</dbReference>
<reference evidence="1 2" key="1">
    <citation type="journal article" date="2006" name="Nature">
        <title>Global trends of whole-genome duplications revealed by the ciliate Paramecium tetraurelia.</title>
        <authorList>
            <consortium name="Genoscope"/>
            <person name="Aury J.-M."/>
            <person name="Jaillon O."/>
            <person name="Duret L."/>
            <person name="Noel B."/>
            <person name="Jubin C."/>
            <person name="Porcel B.M."/>
            <person name="Segurens B."/>
            <person name="Daubin V."/>
            <person name="Anthouard V."/>
            <person name="Aiach N."/>
            <person name="Arnaiz O."/>
            <person name="Billaut A."/>
            <person name="Beisson J."/>
            <person name="Blanc I."/>
            <person name="Bouhouche K."/>
            <person name="Camara F."/>
            <person name="Duharcourt S."/>
            <person name="Guigo R."/>
            <person name="Gogendeau D."/>
            <person name="Katinka M."/>
            <person name="Keller A.-M."/>
            <person name="Kissmehl R."/>
            <person name="Klotz C."/>
            <person name="Koll F."/>
            <person name="Le Moue A."/>
            <person name="Lepere C."/>
            <person name="Malinsky S."/>
            <person name="Nowacki M."/>
            <person name="Nowak J.K."/>
            <person name="Plattner H."/>
            <person name="Poulain J."/>
            <person name="Ruiz F."/>
            <person name="Serrano V."/>
            <person name="Zagulski M."/>
            <person name="Dessen P."/>
            <person name="Betermier M."/>
            <person name="Weissenbach J."/>
            <person name="Scarpelli C."/>
            <person name="Schachter V."/>
            <person name="Sperling L."/>
            <person name="Meyer E."/>
            <person name="Cohen J."/>
            <person name="Wincker P."/>
        </authorList>
    </citation>
    <scope>NUCLEOTIDE SEQUENCE [LARGE SCALE GENOMIC DNA]</scope>
    <source>
        <strain evidence="1 2">Stock d4-2</strain>
    </source>
</reference>
<dbReference type="Gene3D" id="1.20.920.60">
    <property type="match status" value="1"/>
</dbReference>
<dbReference type="HOGENOM" id="CLU_088410_0_0_1"/>
<dbReference type="KEGG" id="ptm:GSPATT00030597001"/>
<dbReference type="GO" id="GO:0007018">
    <property type="term" value="P:microtubule-based movement"/>
    <property type="evidence" value="ECO:0007669"/>
    <property type="project" value="InterPro"/>
</dbReference>
<protein>
    <submittedName>
        <fullName evidence="1">Uncharacterized protein</fullName>
    </submittedName>
</protein>
<dbReference type="EMBL" id="CT868006">
    <property type="protein sequence ID" value="CAK59959.1"/>
    <property type="molecule type" value="Genomic_DNA"/>
</dbReference>
<dbReference type="GO" id="GO:0030286">
    <property type="term" value="C:dynein complex"/>
    <property type="evidence" value="ECO:0007669"/>
    <property type="project" value="InterPro"/>
</dbReference>
<sequence>MFNQAQYAILGKTRNIKQILQFRLVSRRAKETVKLLLPKQIHNLQQLIDEQQNDIQIKIQSAQQAGNDQDQRQSLQAALDGIARINKAHIVELKSFARPPELVEKIINLTCFALDPTFKMQKDNWKECIKYLNQYNVIELLKTHDISSISEKQIQQLEQVKSISEQQAAAISLVASSILIYLKAVLELRQSQVYVNQHAIKELESKVKKEKQLIDELGKIINN</sequence>
<evidence type="ECO:0000313" key="2">
    <source>
        <dbReference type="Proteomes" id="UP000000600"/>
    </source>
</evidence>
<dbReference type="OrthoDB" id="311005at2759"/>
<dbReference type="InterPro" id="IPR026983">
    <property type="entry name" value="DHC"/>
</dbReference>
<dbReference type="GO" id="GO:0051959">
    <property type="term" value="F:dynein light intermediate chain binding"/>
    <property type="evidence" value="ECO:0007669"/>
    <property type="project" value="InterPro"/>
</dbReference>
<dbReference type="STRING" id="5888.A0BN42"/>
<dbReference type="AlphaFoldDB" id="A0BN42"/>
<organism evidence="1 2">
    <name type="scientific">Paramecium tetraurelia</name>
    <dbReference type="NCBI Taxonomy" id="5888"/>
    <lineage>
        <taxon>Eukaryota</taxon>
        <taxon>Sar</taxon>
        <taxon>Alveolata</taxon>
        <taxon>Ciliophora</taxon>
        <taxon>Intramacronucleata</taxon>
        <taxon>Oligohymenophorea</taxon>
        <taxon>Peniculida</taxon>
        <taxon>Parameciidae</taxon>
        <taxon>Paramecium</taxon>
    </lineage>
</organism>
<gene>
    <name evidence="1" type="ORF">GSPATT00030597001</name>
</gene>
<proteinExistence type="predicted"/>
<dbReference type="Proteomes" id="UP000000600">
    <property type="component" value="Unassembled WGS sequence"/>
</dbReference>
<dbReference type="GeneID" id="5013145"/>
<accession>A0BN42</accession>
<name>A0BN42_PARTE</name>
<dbReference type="PANTHER" id="PTHR10676">
    <property type="entry name" value="DYNEIN HEAVY CHAIN FAMILY PROTEIN"/>
    <property type="match status" value="1"/>
</dbReference>
<dbReference type="GO" id="GO:0045505">
    <property type="term" value="F:dynein intermediate chain binding"/>
    <property type="evidence" value="ECO:0007669"/>
    <property type="project" value="InterPro"/>
</dbReference>
<evidence type="ECO:0000313" key="1">
    <source>
        <dbReference type="EMBL" id="CAK59959.1"/>
    </source>
</evidence>
<dbReference type="InParanoid" id="A0BN42"/>